<dbReference type="RefSeq" id="WP_184802355.1">
    <property type="nucleotide sequence ID" value="NZ_JACHMY010000001.1"/>
</dbReference>
<sequence>MTDAVQDGTEWVPRFGMLEVPRERAELIRGLFELAAFVADHPELPLPFVTAGVYPNAESFEDEAVTVDLVAEALGVVADMNVSRGHYAAMKNFGSVRVTAMAVTQEADAAFAAHMSYRGNVQPAEGVAAGESR</sequence>
<protein>
    <submittedName>
        <fullName evidence="1">Uncharacterized protein</fullName>
    </submittedName>
</protein>
<dbReference type="EMBL" id="JACHMY010000001">
    <property type="protein sequence ID" value="MBB5840186.1"/>
    <property type="molecule type" value="Genomic_DNA"/>
</dbReference>
<comment type="caution">
    <text evidence="1">The sequence shown here is derived from an EMBL/GenBank/DDBJ whole genome shotgun (WGS) entry which is preliminary data.</text>
</comment>
<evidence type="ECO:0000313" key="2">
    <source>
        <dbReference type="Proteomes" id="UP000549971"/>
    </source>
</evidence>
<dbReference type="AlphaFoldDB" id="A0A7W9JDJ5"/>
<dbReference type="Proteomes" id="UP000549971">
    <property type="component" value="Unassembled WGS sequence"/>
</dbReference>
<proteinExistence type="predicted"/>
<keyword evidence="2" id="KW-1185">Reference proteome</keyword>
<accession>A0A7W9JDJ5</accession>
<name>A0A7W9JDJ5_9ACTN</name>
<organism evidence="1 2">
    <name type="scientific">Kribbella italica</name>
    <dbReference type="NCBI Taxonomy" id="1540520"/>
    <lineage>
        <taxon>Bacteria</taxon>
        <taxon>Bacillati</taxon>
        <taxon>Actinomycetota</taxon>
        <taxon>Actinomycetes</taxon>
        <taxon>Propionibacteriales</taxon>
        <taxon>Kribbellaceae</taxon>
        <taxon>Kribbella</taxon>
    </lineage>
</organism>
<reference evidence="1 2" key="1">
    <citation type="submission" date="2020-08" db="EMBL/GenBank/DDBJ databases">
        <title>Sequencing the genomes of 1000 actinobacteria strains.</title>
        <authorList>
            <person name="Klenk H.-P."/>
        </authorList>
    </citation>
    <scope>NUCLEOTIDE SEQUENCE [LARGE SCALE GENOMIC DNA]</scope>
    <source>
        <strain evidence="1 2">DSM 28967</strain>
    </source>
</reference>
<evidence type="ECO:0000313" key="1">
    <source>
        <dbReference type="EMBL" id="MBB5840186.1"/>
    </source>
</evidence>
<gene>
    <name evidence="1" type="ORF">HDA39_006920</name>
</gene>